<evidence type="ECO:0000313" key="3">
    <source>
        <dbReference type="EMBL" id="KFN45922.1"/>
    </source>
</evidence>
<feature type="region of interest" description="Disordered" evidence="1">
    <location>
        <begin position="53"/>
        <end position="76"/>
    </location>
</feature>
<dbReference type="PANTHER" id="PTHR21193">
    <property type="entry name" value="OXIDOREDUCTASE-LIKE DOMAIN-CONTAINING PROTEIN 1"/>
    <property type="match status" value="1"/>
</dbReference>
<dbReference type="AlphaFoldDB" id="A0A091B2Y8"/>
<feature type="compositionally biased region" description="Basic and acidic residues" evidence="1">
    <location>
        <begin position="66"/>
        <end position="76"/>
    </location>
</feature>
<evidence type="ECO:0000259" key="2">
    <source>
        <dbReference type="Pfam" id="PF09791"/>
    </source>
</evidence>
<name>A0A091B2Y8_9GAMM</name>
<dbReference type="EMBL" id="AVCK01000022">
    <property type="protein sequence ID" value="KFN45922.1"/>
    <property type="molecule type" value="Genomic_DNA"/>
</dbReference>
<dbReference type="OrthoDB" id="5797329at2"/>
<feature type="domain" description="Oxidoreductase-like" evidence="2">
    <location>
        <begin position="8"/>
        <end position="47"/>
    </location>
</feature>
<dbReference type="InterPro" id="IPR019180">
    <property type="entry name" value="Oxidoreductase-like_N"/>
</dbReference>
<dbReference type="PATRIC" id="fig|1384056.3.peg.1709"/>
<evidence type="ECO:0000313" key="4">
    <source>
        <dbReference type="Proteomes" id="UP000029393"/>
    </source>
</evidence>
<dbReference type="Pfam" id="PF09791">
    <property type="entry name" value="Oxidored-like"/>
    <property type="match status" value="1"/>
</dbReference>
<sequence length="76" mass="8039">MTGLPAKPVPPEKPLPADCCDSGCDRCVHEIYAEELAHYEQQLAAWQAATGDTAFTPKAGPGTESRLADDAADPIK</sequence>
<comment type="caution">
    <text evidence="3">The sequence shown here is derived from an EMBL/GenBank/DDBJ whole genome shotgun (WGS) entry which is preliminary data.</text>
</comment>
<dbReference type="InterPro" id="IPR039251">
    <property type="entry name" value="OXLD1"/>
</dbReference>
<dbReference type="Proteomes" id="UP000029393">
    <property type="component" value="Unassembled WGS sequence"/>
</dbReference>
<gene>
    <name evidence="3" type="ORF">N787_02950</name>
</gene>
<dbReference type="PANTHER" id="PTHR21193:SF3">
    <property type="entry name" value="OXIDOREDUCTASE-LIKE DOMAIN-CONTAINING PROTEIN 1"/>
    <property type="match status" value="1"/>
</dbReference>
<accession>A0A091B2Y8</accession>
<evidence type="ECO:0000256" key="1">
    <source>
        <dbReference type="SAM" id="MobiDB-lite"/>
    </source>
</evidence>
<proteinExistence type="predicted"/>
<keyword evidence="4" id="KW-1185">Reference proteome</keyword>
<organism evidence="3 4">
    <name type="scientific">Arenimonas metalli CF5-1</name>
    <dbReference type="NCBI Taxonomy" id="1384056"/>
    <lineage>
        <taxon>Bacteria</taxon>
        <taxon>Pseudomonadati</taxon>
        <taxon>Pseudomonadota</taxon>
        <taxon>Gammaproteobacteria</taxon>
        <taxon>Lysobacterales</taxon>
        <taxon>Lysobacteraceae</taxon>
        <taxon>Arenimonas</taxon>
    </lineage>
</organism>
<dbReference type="STRING" id="1384056.N787_02950"/>
<reference evidence="3 4" key="1">
    <citation type="submission" date="2013-09" db="EMBL/GenBank/DDBJ databases">
        <title>Genome sequencing of Arenimonas metalli.</title>
        <authorList>
            <person name="Chen F."/>
            <person name="Wang G."/>
        </authorList>
    </citation>
    <scope>NUCLEOTIDE SEQUENCE [LARGE SCALE GENOMIC DNA]</scope>
    <source>
        <strain evidence="3 4">CF5-1</strain>
    </source>
</reference>
<protein>
    <recommendedName>
        <fullName evidence="2">Oxidoreductase-like domain-containing protein</fullName>
    </recommendedName>
</protein>